<protein>
    <recommendedName>
        <fullName evidence="4">TadE-like protein</fullName>
    </recommendedName>
</protein>
<evidence type="ECO:0000256" key="1">
    <source>
        <dbReference type="SAM" id="Phobius"/>
    </source>
</evidence>
<dbReference type="NCBIfam" id="NF041390">
    <property type="entry name" value="TadE_Rv3655c"/>
    <property type="match status" value="1"/>
</dbReference>
<evidence type="ECO:0000313" key="2">
    <source>
        <dbReference type="EMBL" id="SDH53519.1"/>
    </source>
</evidence>
<keyword evidence="1" id="KW-0812">Transmembrane</keyword>
<dbReference type="STRING" id="335973.SAMN04488693_101503"/>
<reference evidence="2 3" key="1">
    <citation type="submission" date="2016-10" db="EMBL/GenBank/DDBJ databases">
        <authorList>
            <person name="de Groot N.N."/>
        </authorList>
    </citation>
    <scope>NUCLEOTIDE SEQUENCE [LARGE SCALE GENOMIC DNA]</scope>
    <source>
        <strain evidence="2 3">NP_1H</strain>
    </source>
</reference>
<name>A0A1G8D846_9MICC</name>
<sequence>MARAGMPVTDRGDRGTVTAEVAVAFPAVVALLGVVLAAAALGVSQLRIEEAARAGAREIMRGESSAAAAATARRIAGGDTQFAVHPEGGYSIVTVTTSVDVPVLDLFSIDLSARAVALPEQL</sequence>
<dbReference type="RefSeq" id="WP_175460063.1">
    <property type="nucleotide sequence ID" value="NZ_FNDT01000001.1"/>
</dbReference>
<keyword evidence="1" id="KW-0472">Membrane</keyword>
<evidence type="ECO:0008006" key="4">
    <source>
        <dbReference type="Google" id="ProtNLM"/>
    </source>
</evidence>
<evidence type="ECO:0000313" key="3">
    <source>
        <dbReference type="Proteomes" id="UP000199258"/>
    </source>
</evidence>
<dbReference type="Proteomes" id="UP000199258">
    <property type="component" value="Unassembled WGS sequence"/>
</dbReference>
<dbReference type="AlphaFoldDB" id="A0A1G8D846"/>
<keyword evidence="3" id="KW-1185">Reference proteome</keyword>
<feature type="transmembrane region" description="Helical" evidence="1">
    <location>
        <begin position="23"/>
        <end position="43"/>
    </location>
</feature>
<organism evidence="2 3">
    <name type="scientific">Arthrobacter subterraneus</name>
    <dbReference type="NCBI Taxonomy" id="335973"/>
    <lineage>
        <taxon>Bacteria</taxon>
        <taxon>Bacillati</taxon>
        <taxon>Actinomycetota</taxon>
        <taxon>Actinomycetes</taxon>
        <taxon>Micrococcales</taxon>
        <taxon>Micrococcaceae</taxon>
        <taxon>Arthrobacter</taxon>
    </lineage>
</organism>
<keyword evidence="1" id="KW-1133">Transmembrane helix</keyword>
<dbReference type="EMBL" id="FNDT01000001">
    <property type="protein sequence ID" value="SDH53519.1"/>
    <property type="molecule type" value="Genomic_DNA"/>
</dbReference>
<dbReference type="InterPro" id="IPR049790">
    <property type="entry name" value="Rv3655c/TadE"/>
</dbReference>
<proteinExistence type="predicted"/>
<accession>A0A1G8D846</accession>
<gene>
    <name evidence="2" type="ORF">SAMN04488693_101503</name>
</gene>